<comment type="catalytic activity">
    <reaction evidence="1 13">
        <text>a (3R)-hydroxyacyl-[ACP] = a (2E)-enoyl-[ACP] + H2O</text>
        <dbReference type="Rhea" id="RHEA:13097"/>
        <dbReference type="Rhea" id="RHEA-COMP:9925"/>
        <dbReference type="Rhea" id="RHEA-COMP:9945"/>
        <dbReference type="ChEBI" id="CHEBI:15377"/>
        <dbReference type="ChEBI" id="CHEBI:78784"/>
        <dbReference type="ChEBI" id="CHEBI:78827"/>
        <dbReference type="EC" id="4.2.1.59"/>
    </reaction>
</comment>
<dbReference type="CDD" id="cd01287">
    <property type="entry name" value="FabA"/>
    <property type="match status" value="1"/>
</dbReference>
<keyword evidence="10 13" id="KW-0275">Fatty acid biosynthesis</keyword>
<keyword evidence="12 13" id="KW-0456">Lyase</keyword>
<keyword evidence="11 13" id="KW-0413">Isomerase</keyword>
<dbReference type="Proteomes" id="UP000288178">
    <property type="component" value="Unassembled WGS sequence"/>
</dbReference>
<evidence type="ECO:0000256" key="10">
    <source>
        <dbReference type="ARBA" id="ARBA00023160"/>
    </source>
</evidence>
<dbReference type="NCBIfam" id="NF003509">
    <property type="entry name" value="PRK05174.1"/>
    <property type="match status" value="1"/>
</dbReference>
<dbReference type="EC" id="5.3.3.14" evidence="13"/>
<dbReference type="HAMAP" id="MF_00405">
    <property type="entry name" value="FabA"/>
    <property type="match status" value="1"/>
</dbReference>
<comment type="catalytic activity">
    <reaction evidence="13">
        <text>(3R)-hydroxydecanoyl-[ACP] = (2E)-decenoyl-[ACP] + H2O</text>
        <dbReference type="Rhea" id="RHEA:41860"/>
        <dbReference type="Rhea" id="RHEA-COMP:9638"/>
        <dbReference type="Rhea" id="RHEA-COMP:9639"/>
        <dbReference type="ChEBI" id="CHEBI:15377"/>
        <dbReference type="ChEBI" id="CHEBI:78466"/>
        <dbReference type="ChEBI" id="CHEBI:78467"/>
    </reaction>
</comment>
<dbReference type="GO" id="GO:0034017">
    <property type="term" value="F:trans-2-decenoyl-acyl-carrier-protein isomerase activity"/>
    <property type="evidence" value="ECO:0007669"/>
    <property type="project" value="UniProtKB-UniRule"/>
</dbReference>
<proteinExistence type="inferred from homology"/>
<comment type="subcellular location">
    <subcellularLocation>
        <location evidence="2 13">Cytoplasm</location>
    </subcellularLocation>
</comment>
<gene>
    <name evidence="13 14" type="primary">fabA</name>
    <name evidence="14" type="ORF">ENE75_14440</name>
</gene>
<evidence type="ECO:0000313" key="15">
    <source>
        <dbReference type="Proteomes" id="UP000288178"/>
    </source>
</evidence>
<dbReference type="PANTHER" id="PTHR30272:SF8">
    <property type="entry name" value="3-HYDROXYDECANOYL-[ACYL-CARRIER-PROTEIN] DEHYDRATASE"/>
    <property type="match status" value="1"/>
</dbReference>
<comment type="similarity">
    <text evidence="4 13">Belongs to the thioester dehydratase family. FabA subfamily.</text>
</comment>
<evidence type="ECO:0000256" key="9">
    <source>
        <dbReference type="ARBA" id="ARBA00023098"/>
    </source>
</evidence>
<name>A0A437JUT4_9BURK</name>
<dbReference type="RefSeq" id="WP_128199016.1">
    <property type="nucleotide sequence ID" value="NZ_SACT01000004.1"/>
</dbReference>
<accession>A0A437JUT4</accession>
<keyword evidence="7 13" id="KW-0444">Lipid biosynthesis</keyword>
<dbReference type="NCBIfam" id="TIGR01749">
    <property type="entry name" value="fabA"/>
    <property type="match status" value="1"/>
</dbReference>
<keyword evidence="8 13" id="KW-0276">Fatty acid metabolism</keyword>
<comment type="subunit">
    <text evidence="5 13">Homodimer.</text>
</comment>
<comment type="catalytic activity">
    <reaction evidence="13">
        <text>(2E)-decenoyl-[ACP] = (3Z)-decenoyl-[ACP]</text>
        <dbReference type="Rhea" id="RHEA:23568"/>
        <dbReference type="Rhea" id="RHEA-COMP:9639"/>
        <dbReference type="Rhea" id="RHEA-COMP:9927"/>
        <dbReference type="ChEBI" id="CHEBI:78467"/>
        <dbReference type="ChEBI" id="CHEBI:78798"/>
        <dbReference type="EC" id="5.3.3.14"/>
    </reaction>
</comment>
<evidence type="ECO:0000256" key="6">
    <source>
        <dbReference type="ARBA" id="ARBA00022490"/>
    </source>
</evidence>
<evidence type="ECO:0000256" key="2">
    <source>
        <dbReference type="ARBA" id="ARBA00004496"/>
    </source>
</evidence>
<dbReference type="UniPathway" id="UPA00094"/>
<dbReference type="InterPro" id="IPR010083">
    <property type="entry name" value="FabA"/>
</dbReference>
<reference evidence="14 15" key="1">
    <citation type="submission" date="2019-01" db="EMBL/GenBank/DDBJ databases">
        <authorList>
            <person name="Chen W.-M."/>
        </authorList>
    </citation>
    <scope>NUCLEOTIDE SEQUENCE [LARGE SCALE GENOMIC DNA]</scope>
    <source>
        <strain evidence="14 15">ICH-3</strain>
    </source>
</reference>
<protein>
    <recommendedName>
        <fullName evidence="13">3-hydroxydecanoyl-[acyl-carrier-protein] dehydratase</fullName>
        <ecNumber evidence="13">4.2.1.59</ecNumber>
    </recommendedName>
    <alternativeName>
        <fullName evidence="13">3-hydroxyacyl-[acyl-carrier-protein] dehydratase FabA</fullName>
    </alternativeName>
    <alternativeName>
        <fullName evidence="13">Beta-hydroxydecanoyl thioester dehydrase</fullName>
    </alternativeName>
    <alternativeName>
        <fullName evidence="13">Trans-2-decenoyl-[acyl-carrier-protein] isomerase</fullName>
        <ecNumber evidence="13">5.3.3.14</ecNumber>
    </alternativeName>
</protein>
<dbReference type="Gene3D" id="3.10.129.10">
    <property type="entry name" value="Hotdog Thioesterase"/>
    <property type="match status" value="1"/>
</dbReference>
<dbReference type="InterPro" id="IPR029069">
    <property type="entry name" value="HotDog_dom_sf"/>
</dbReference>
<keyword evidence="9 13" id="KW-0443">Lipid metabolism</keyword>
<evidence type="ECO:0000256" key="7">
    <source>
        <dbReference type="ARBA" id="ARBA00022516"/>
    </source>
</evidence>
<evidence type="ECO:0000256" key="13">
    <source>
        <dbReference type="HAMAP-Rule" id="MF_00405"/>
    </source>
</evidence>
<evidence type="ECO:0000256" key="3">
    <source>
        <dbReference type="ARBA" id="ARBA00005194"/>
    </source>
</evidence>
<dbReference type="AlphaFoldDB" id="A0A437JUT4"/>
<dbReference type="PANTHER" id="PTHR30272">
    <property type="entry name" value="3-HYDROXYACYL-[ACYL-CARRIER-PROTEIN] DEHYDRATASE"/>
    <property type="match status" value="1"/>
</dbReference>
<evidence type="ECO:0000256" key="4">
    <source>
        <dbReference type="ARBA" id="ARBA00006714"/>
    </source>
</evidence>
<dbReference type="EC" id="4.2.1.59" evidence="13"/>
<organism evidence="14 15">
    <name type="scientific">Rubrivivax albus</name>
    <dbReference type="NCBI Taxonomy" id="2499835"/>
    <lineage>
        <taxon>Bacteria</taxon>
        <taxon>Pseudomonadati</taxon>
        <taxon>Pseudomonadota</taxon>
        <taxon>Betaproteobacteria</taxon>
        <taxon>Burkholderiales</taxon>
        <taxon>Sphaerotilaceae</taxon>
        <taxon>Rubrivivax</taxon>
    </lineage>
</organism>
<dbReference type="SUPFAM" id="SSF54637">
    <property type="entry name" value="Thioesterase/thiol ester dehydrase-isomerase"/>
    <property type="match status" value="1"/>
</dbReference>
<evidence type="ECO:0000256" key="12">
    <source>
        <dbReference type="ARBA" id="ARBA00023239"/>
    </source>
</evidence>
<dbReference type="InterPro" id="IPR013114">
    <property type="entry name" value="FabA_FabZ"/>
</dbReference>
<comment type="function">
    <text evidence="13">Necessary for the introduction of cis unsaturation into fatty acids. Catalyzes the dehydration of (3R)-3-hydroxydecanoyl-ACP to E-(2)-decenoyl-ACP and then its isomerization to Z-(3)-decenoyl-ACP. Can catalyze the dehydratase reaction for beta-hydroxyacyl-ACPs with saturated chain lengths up to 16:0, being most active on intermediate chain length.</text>
</comment>
<comment type="pathway">
    <text evidence="3 13">Lipid metabolism; fatty acid biosynthesis.</text>
</comment>
<sequence>MTSTTPRPSQRELGRHSYGRDDLLACGHGELFGPGNARLPLPNMLMFDRIVQIDDTGGAHGKGQIVAELDIRPDLWFFDCHFETDPVMPGCLGLDALWQLVGFWLGWRGNPGRGRALGAGEIKFFGQVLPSVSKVTYRLDLKRVIERKLVMGIADGSVLADDREIYQATDLKVGLFTSTEAF</sequence>
<evidence type="ECO:0000256" key="11">
    <source>
        <dbReference type="ARBA" id="ARBA00023235"/>
    </source>
</evidence>
<dbReference type="GO" id="GO:0019171">
    <property type="term" value="F:(3R)-hydroxyacyl-[acyl-carrier-protein] dehydratase activity"/>
    <property type="evidence" value="ECO:0007669"/>
    <property type="project" value="UniProtKB-UniRule"/>
</dbReference>
<evidence type="ECO:0000256" key="1">
    <source>
        <dbReference type="ARBA" id="ARBA00001055"/>
    </source>
</evidence>
<dbReference type="GO" id="GO:0006636">
    <property type="term" value="P:unsaturated fatty acid biosynthetic process"/>
    <property type="evidence" value="ECO:0007669"/>
    <property type="project" value="UniProtKB-UniRule"/>
</dbReference>
<dbReference type="OrthoDB" id="9786735at2"/>
<dbReference type="Pfam" id="PF07977">
    <property type="entry name" value="FabA"/>
    <property type="match status" value="1"/>
</dbReference>
<comment type="caution">
    <text evidence="14">The sequence shown here is derived from an EMBL/GenBank/DDBJ whole genome shotgun (WGS) entry which is preliminary data.</text>
</comment>
<feature type="active site" evidence="13">
    <location>
        <position position="81"/>
    </location>
</feature>
<keyword evidence="15" id="KW-1185">Reference proteome</keyword>
<evidence type="ECO:0000256" key="8">
    <source>
        <dbReference type="ARBA" id="ARBA00022832"/>
    </source>
</evidence>
<dbReference type="GO" id="GO:0005737">
    <property type="term" value="C:cytoplasm"/>
    <property type="evidence" value="ECO:0007669"/>
    <property type="project" value="UniProtKB-SubCell"/>
</dbReference>
<evidence type="ECO:0000313" key="14">
    <source>
        <dbReference type="EMBL" id="RVT50990.1"/>
    </source>
</evidence>
<evidence type="ECO:0000256" key="5">
    <source>
        <dbReference type="ARBA" id="ARBA00011738"/>
    </source>
</evidence>
<dbReference type="EMBL" id="SACT01000004">
    <property type="protein sequence ID" value="RVT50990.1"/>
    <property type="molecule type" value="Genomic_DNA"/>
</dbReference>
<keyword evidence="6 13" id="KW-0963">Cytoplasm</keyword>